<sequence>MMWSQSTVGRLATTACLLAGVDLTQAWRLNSPGSHHGVEHAISRAPVAASTEVNITLADSLAQVQGILANIEKEPTCKRLAAKNLVHACSTYDGRGSTAATDEVLELHQKHFAIRMTECELGDAKQSMPKSCGPLLASPATKEPQRYVNQCLSDLYDQGSNSWTSFNAVKSNAHIMCSAMRSQHDKDEQIKFLELLLEANKNLNHAMDYHGEQANTMRQQFHEITVNVKEFHSQMHEDNEVLKQAVKESWDKLQQNMTTMGSDLEGLLQTVINTAKHVNEHAEETELALARFETMRANSDSWNEDFARWRTEAEVAQAQRKYQMQQELDMLSTAVGQVTRSVETANGLTSTLAAEIDSIDFRLNSVMTNVQSLDEGSDVLVNKQRDTLERMDDLQSKSEAALESVEATLEKMGTLKTIVESITAILGNITAVIPSFGFLAEWYMLLFLSGVFVFLWLCGLPKWGAGVMSLISIWVLSLALRLNKSTQVFLNNIITHFPLLFKNHPKSTSISAVMGIALIVGFGMGVAAGCKYMSRHNQKLQSKGSRASMTSKV</sequence>
<dbReference type="GO" id="GO:0000742">
    <property type="term" value="P:karyogamy involved in conjugation with cellular fusion"/>
    <property type="evidence" value="ECO:0007669"/>
    <property type="project" value="InterPro"/>
</dbReference>
<dbReference type="AlphaFoldDB" id="A0A9Q8P2Q1"/>
<dbReference type="PANTHER" id="PTHR28012:SF1">
    <property type="entry name" value="NUCLEAR FUSION PROTEIN KAR5"/>
    <property type="match status" value="1"/>
</dbReference>
<evidence type="ECO:0008006" key="17">
    <source>
        <dbReference type="Google" id="ProtNLM"/>
    </source>
</evidence>
<keyword evidence="8" id="KW-0256">Endoplasmic reticulum</keyword>
<dbReference type="Proteomes" id="UP000756132">
    <property type="component" value="Chromosome 1"/>
</dbReference>
<evidence type="ECO:0000256" key="12">
    <source>
        <dbReference type="ARBA" id="ARBA00023242"/>
    </source>
</evidence>
<dbReference type="GeneID" id="71981849"/>
<feature type="transmembrane region" description="Helical" evidence="13">
    <location>
        <begin position="463"/>
        <end position="482"/>
    </location>
</feature>
<dbReference type="PANTHER" id="PTHR28012">
    <property type="entry name" value="NUCLEAR FUSION PROTEIN KAR5"/>
    <property type="match status" value="1"/>
</dbReference>
<evidence type="ECO:0000256" key="3">
    <source>
        <dbReference type="ARBA" id="ARBA00004586"/>
    </source>
</evidence>
<organism evidence="15 16">
    <name type="scientific">Passalora fulva</name>
    <name type="common">Tomato leaf mold</name>
    <name type="synonym">Cladosporium fulvum</name>
    <dbReference type="NCBI Taxonomy" id="5499"/>
    <lineage>
        <taxon>Eukaryota</taxon>
        <taxon>Fungi</taxon>
        <taxon>Dikarya</taxon>
        <taxon>Ascomycota</taxon>
        <taxon>Pezizomycotina</taxon>
        <taxon>Dothideomycetes</taxon>
        <taxon>Dothideomycetidae</taxon>
        <taxon>Mycosphaerellales</taxon>
        <taxon>Mycosphaerellaceae</taxon>
        <taxon>Fulvia</taxon>
    </lineage>
</organism>
<evidence type="ECO:0000256" key="10">
    <source>
        <dbReference type="ARBA" id="ARBA00023136"/>
    </source>
</evidence>
<evidence type="ECO:0000313" key="16">
    <source>
        <dbReference type="Proteomes" id="UP000756132"/>
    </source>
</evidence>
<protein>
    <recommendedName>
        <fullName evidence="17">Nuclear fusion protein KAR5</fullName>
    </recommendedName>
</protein>
<comment type="function">
    <text evidence="1">Required for nuclear membrane fusion during karyogamy.</text>
</comment>
<evidence type="ECO:0000256" key="13">
    <source>
        <dbReference type="SAM" id="Phobius"/>
    </source>
</evidence>
<evidence type="ECO:0000256" key="4">
    <source>
        <dbReference type="ARBA" id="ARBA00010473"/>
    </source>
</evidence>
<dbReference type="Gene3D" id="1.10.287.950">
    <property type="entry name" value="Methyl-accepting chemotaxis protein"/>
    <property type="match status" value="1"/>
</dbReference>
<reference evidence="15" key="1">
    <citation type="submission" date="2021-12" db="EMBL/GenBank/DDBJ databases">
        <authorList>
            <person name="Zaccaron A."/>
            <person name="Stergiopoulos I."/>
        </authorList>
    </citation>
    <scope>NUCLEOTIDE SEQUENCE</scope>
    <source>
        <strain evidence="15">Race5_Kim</strain>
    </source>
</reference>
<keyword evidence="5" id="KW-0415">Karyogamy</keyword>
<evidence type="ECO:0000256" key="1">
    <source>
        <dbReference type="ARBA" id="ARBA00003389"/>
    </source>
</evidence>
<gene>
    <name evidence="15" type="ORF">CLAFUR5_01971</name>
</gene>
<dbReference type="GO" id="GO:0005789">
    <property type="term" value="C:endoplasmic reticulum membrane"/>
    <property type="evidence" value="ECO:0007669"/>
    <property type="project" value="UniProtKB-SubCell"/>
</dbReference>
<keyword evidence="6 13" id="KW-0812">Transmembrane</keyword>
<keyword evidence="9 13" id="KW-1133">Transmembrane helix</keyword>
<dbReference type="EMBL" id="CP090163">
    <property type="protein sequence ID" value="UJO11175.1"/>
    <property type="molecule type" value="Genomic_DNA"/>
</dbReference>
<evidence type="ECO:0000256" key="11">
    <source>
        <dbReference type="ARBA" id="ARBA00023180"/>
    </source>
</evidence>
<dbReference type="OrthoDB" id="5311848at2759"/>
<keyword evidence="11" id="KW-0325">Glycoprotein</keyword>
<keyword evidence="7 14" id="KW-0732">Signal</keyword>
<evidence type="ECO:0000256" key="14">
    <source>
        <dbReference type="SAM" id="SignalP"/>
    </source>
</evidence>
<evidence type="ECO:0000256" key="6">
    <source>
        <dbReference type="ARBA" id="ARBA00022692"/>
    </source>
</evidence>
<dbReference type="GO" id="GO:0048288">
    <property type="term" value="P:nuclear membrane fusion involved in karyogamy"/>
    <property type="evidence" value="ECO:0007669"/>
    <property type="project" value="InterPro"/>
</dbReference>
<name>A0A9Q8P2Q1_PASFU</name>
<evidence type="ECO:0000256" key="9">
    <source>
        <dbReference type="ARBA" id="ARBA00022989"/>
    </source>
</evidence>
<feature type="transmembrane region" description="Helical" evidence="13">
    <location>
        <begin position="509"/>
        <end position="530"/>
    </location>
</feature>
<evidence type="ECO:0000313" key="15">
    <source>
        <dbReference type="EMBL" id="UJO11175.1"/>
    </source>
</evidence>
<comment type="subcellular location">
    <subcellularLocation>
        <location evidence="3">Endoplasmic reticulum membrane</location>
    </subcellularLocation>
    <subcellularLocation>
        <location evidence="2">Nucleus membrane</location>
    </subcellularLocation>
</comment>
<dbReference type="GO" id="GO:0031965">
    <property type="term" value="C:nuclear membrane"/>
    <property type="evidence" value="ECO:0007669"/>
    <property type="project" value="UniProtKB-SubCell"/>
</dbReference>
<feature type="transmembrane region" description="Helical" evidence="13">
    <location>
        <begin position="436"/>
        <end position="456"/>
    </location>
</feature>
<dbReference type="KEGG" id="ffu:CLAFUR5_01971"/>
<evidence type="ECO:0000256" key="5">
    <source>
        <dbReference type="ARBA" id="ARBA00022459"/>
    </source>
</evidence>
<feature type="signal peptide" evidence="14">
    <location>
        <begin position="1"/>
        <end position="26"/>
    </location>
</feature>
<accession>A0A9Q8P2Q1</accession>
<proteinExistence type="inferred from homology"/>
<keyword evidence="16" id="KW-1185">Reference proteome</keyword>
<evidence type="ECO:0000256" key="2">
    <source>
        <dbReference type="ARBA" id="ARBA00004126"/>
    </source>
</evidence>
<evidence type="ECO:0000256" key="7">
    <source>
        <dbReference type="ARBA" id="ARBA00022729"/>
    </source>
</evidence>
<keyword evidence="10 13" id="KW-0472">Membrane</keyword>
<keyword evidence="12" id="KW-0539">Nucleus</keyword>
<feature type="chain" id="PRO_5040312832" description="Nuclear fusion protein KAR5" evidence="14">
    <location>
        <begin position="27"/>
        <end position="553"/>
    </location>
</feature>
<evidence type="ECO:0000256" key="8">
    <source>
        <dbReference type="ARBA" id="ARBA00022824"/>
    </source>
</evidence>
<dbReference type="InterPro" id="IPR007292">
    <property type="entry name" value="Nuclear_fusion_Kar5"/>
</dbReference>
<comment type="similarity">
    <text evidence="4">Belongs to the KAR5 family.</text>
</comment>
<dbReference type="RefSeq" id="XP_047755541.1">
    <property type="nucleotide sequence ID" value="XM_047901119.1"/>
</dbReference>
<reference evidence="15" key="2">
    <citation type="journal article" date="2022" name="Microb. Genom.">
        <title>A chromosome-scale genome assembly of the tomato pathogen Cladosporium fulvum reveals a compartmentalized genome architecture and the presence of a dispensable chromosome.</title>
        <authorList>
            <person name="Zaccaron A.Z."/>
            <person name="Chen L.H."/>
            <person name="Samaras A."/>
            <person name="Stergiopoulos I."/>
        </authorList>
    </citation>
    <scope>NUCLEOTIDE SEQUENCE</scope>
    <source>
        <strain evidence="15">Race5_Kim</strain>
    </source>
</reference>